<dbReference type="Pfam" id="PF03432">
    <property type="entry name" value="Relaxase"/>
    <property type="match status" value="1"/>
</dbReference>
<dbReference type="GeneID" id="85485046"/>
<name>A0A1I0SZS5_9NOCA</name>
<gene>
    <name evidence="3" type="ORF">SAMN05444374_103192</name>
</gene>
<dbReference type="EMBL" id="FOJN01000003">
    <property type="protein sequence ID" value="SFA45028.1"/>
    <property type="molecule type" value="Genomic_DNA"/>
</dbReference>
<dbReference type="AlphaFoldDB" id="A0A1I0SZS5"/>
<feature type="region of interest" description="Disordered" evidence="1">
    <location>
        <begin position="543"/>
        <end position="583"/>
    </location>
</feature>
<feature type="domain" description="MobA/VirD2-like nuclease" evidence="2">
    <location>
        <begin position="95"/>
        <end position="197"/>
    </location>
</feature>
<accession>A0A1I0SZS5</accession>
<proteinExistence type="predicted"/>
<dbReference type="Proteomes" id="UP000182054">
    <property type="component" value="Unassembled WGS sequence"/>
</dbReference>
<dbReference type="InterPro" id="IPR005094">
    <property type="entry name" value="Endonuclease_MobA/VirD2"/>
</dbReference>
<evidence type="ECO:0000313" key="3">
    <source>
        <dbReference type="EMBL" id="SFA45028.1"/>
    </source>
</evidence>
<sequence>MIPNITRGAKMTGLVSYLAGPGRSNEHENPHVVAGHEAVLFAAPAGELSHSDAIELAHEIDTARVVFGTEVSYTNRRKMNAAIDDGTPRSVALADATSDRNVWHCSLSLNPDEGELSDATWGAIAADFMREMGFDDPYSPRAAARWVAIRHGKTTAGGDHIHIAASAVREDGTKVDTFNDFKRAQAACGTLEHAHGLVVLTSRENDRGTRGVKPAEAGVAARSGAAETARVRLERTVRACATASKTEGEFVRRLRAEKVLVRPRYDTGTAGKVVGYSVATTPTAAERAAGGKPVWFGGGRLAKDLTLPRLRDEWETTGTAQQDAAAEWSAARRGAAVTITTGRERTQLDAGLIERAAEDIDKWNTYLSSIPASDTAQWARAAGRTAGVFAAWSARTEPTPGPLAKAATALSRSAQIPAHQRITPDPDRRHAGGAALIVMQTALTARGGATANALLLRQMMRTMEAVADAERAAGNARQAHALVRVRERELTTLHTQLVRTSAADRGAVALAPDAAPRAVTARDGGRPDGVSAEAWEAARLTGLGNTSGASHRDGPAHAPTASSGDVADRTDRGARGVGEDHER</sequence>
<reference evidence="3 4" key="1">
    <citation type="submission" date="2016-10" db="EMBL/GenBank/DDBJ databases">
        <authorList>
            <person name="de Groot N.N."/>
        </authorList>
    </citation>
    <scope>NUCLEOTIDE SEQUENCE [LARGE SCALE GENOMIC DNA]</scope>
    <source>
        <strain evidence="3 4">DSM 44908</strain>
    </source>
</reference>
<organism evidence="3 4">
    <name type="scientific">Rhodococcoides kroppenstedtii</name>
    <dbReference type="NCBI Taxonomy" id="293050"/>
    <lineage>
        <taxon>Bacteria</taxon>
        <taxon>Bacillati</taxon>
        <taxon>Actinomycetota</taxon>
        <taxon>Actinomycetes</taxon>
        <taxon>Mycobacteriales</taxon>
        <taxon>Nocardiaceae</taxon>
        <taxon>Rhodococcoides</taxon>
    </lineage>
</organism>
<dbReference type="RefSeq" id="WP_212634868.1">
    <property type="nucleotide sequence ID" value="NZ_FOJN01000003.1"/>
</dbReference>
<feature type="compositionally biased region" description="Basic and acidic residues" evidence="1">
    <location>
        <begin position="566"/>
        <end position="583"/>
    </location>
</feature>
<evidence type="ECO:0000256" key="1">
    <source>
        <dbReference type="SAM" id="MobiDB-lite"/>
    </source>
</evidence>
<evidence type="ECO:0000313" key="4">
    <source>
        <dbReference type="Proteomes" id="UP000182054"/>
    </source>
</evidence>
<protein>
    <recommendedName>
        <fullName evidence="2">MobA/VirD2-like nuclease domain-containing protein</fullName>
    </recommendedName>
</protein>
<evidence type="ECO:0000259" key="2">
    <source>
        <dbReference type="Pfam" id="PF03432"/>
    </source>
</evidence>